<evidence type="ECO:0000313" key="3">
    <source>
        <dbReference type="Proteomes" id="UP000199437"/>
    </source>
</evidence>
<dbReference type="EMBL" id="FOIR01000002">
    <property type="protein sequence ID" value="SEW24959.1"/>
    <property type="molecule type" value="Genomic_DNA"/>
</dbReference>
<dbReference type="OrthoDB" id="7838644at2"/>
<proteinExistence type="predicted"/>
<keyword evidence="3" id="KW-1185">Reference proteome</keyword>
<organism evidence="2 3">
    <name type="scientific">Roseivirga pacifica</name>
    <dbReference type="NCBI Taxonomy" id="1267423"/>
    <lineage>
        <taxon>Bacteria</taxon>
        <taxon>Pseudomonadati</taxon>
        <taxon>Bacteroidota</taxon>
        <taxon>Cytophagia</taxon>
        <taxon>Cytophagales</taxon>
        <taxon>Roseivirgaceae</taxon>
        <taxon>Roseivirga</taxon>
    </lineage>
</organism>
<dbReference type="Proteomes" id="UP000199437">
    <property type="component" value="Unassembled WGS sequence"/>
</dbReference>
<feature type="region of interest" description="Disordered" evidence="1">
    <location>
        <begin position="183"/>
        <end position="212"/>
    </location>
</feature>
<evidence type="ECO:0000256" key="1">
    <source>
        <dbReference type="SAM" id="MobiDB-lite"/>
    </source>
</evidence>
<feature type="region of interest" description="Disordered" evidence="1">
    <location>
        <begin position="127"/>
        <end position="146"/>
    </location>
</feature>
<dbReference type="AlphaFoldDB" id="A0A1I0QD39"/>
<name>A0A1I0QD39_9BACT</name>
<gene>
    <name evidence="2" type="ORF">SAMN05216290_2226</name>
</gene>
<dbReference type="STRING" id="1267423.SAMN05216290_2226"/>
<dbReference type="RefSeq" id="WP_090258655.1">
    <property type="nucleotide sequence ID" value="NZ_FOIR01000002.1"/>
</dbReference>
<reference evidence="3" key="1">
    <citation type="submission" date="2016-10" db="EMBL/GenBank/DDBJ databases">
        <authorList>
            <person name="Varghese N."/>
            <person name="Submissions S."/>
        </authorList>
    </citation>
    <scope>NUCLEOTIDE SEQUENCE [LARGE SCALE GENOMIC DNA]</scope>
    <source>
        <strain evidence="3">CGMCC 1.12402</strain>
    </source>
</reference>
<protein>
    <submittedName>
        <fullName evidence="2">Uncharacterized protein</fullName>
    </submittedName>
</protein>
<accession>A0A1I0QD39</accession>
<dbReference type="GeneID" id="99986932"/>
<sequence length="212" mass="23270">MKLTHNKIREKSNQKLNKAELHVGKELHVCMGLNSCQGNGYSGTNECAGMGDCSTISHPCHTLNECKGQGGCGLFGTTEEFCHPSENECRYQGSCGAPILNSRFIVQGPNKGRSVWQLARARFEEKRKASNQKFGAPPAGEFGPSNEYISELYGEKTVEDHSSCGQSGSRSCSYIQNKDARQAEANANVETMEENSQQEMSKTLSTCPKRVY</sequence>
<evidence type="ECO:0000313" key="2">
    <source>
        <dbReference type="EMBL" id="SEW24959.1"/>
    </source>
</evidence>
<feature type="compositionally biased region" description="Polar residues" evidence="1">
    <location>
        <begin position="194"/>
        <end position="206"/>
    </location>
</feature>